<evidence type="ECO:0000313" key="6">
    <source>
        <dbReference type="EMBL" id="CCH63053.1"/>
    </source>
</evidence>
<dbReference type="RefSeq" id="XP_004182572.1">
    <property type="nucleotide sequence ID" value="XM_004182524.1"/>
</dbReference>
<evidence type="ECO:0000256" key="2">
    <source>
        <dbReference type="ARBA" id="ARBA00005979"/>
    </source>
</evidence>
<evidence type="ECO:0000256" key="3">
    <source>
        <dbReference type="ARBA" id="ARBA00022643"/>
    </source>
</evidence>
<dbReference type="OrthoDB" id="276546at2759"/>
<evidence type="ECO:0000256" key="4">
    <source>
        <dbReference type="ARBA" id="ARBA00023002"/>
    </source>
</evidence>
<dbReference type="Gene3D" id="3.20.20.70">
    <property type="entry name" value="Aldolase class I"/>
    <property type="match status" value="1"/>
</dbReference>
<proteinExistence type="inferred from homology"/>
<dbReference type="InterPro" id="IPR045247">
    <property type="entry name" value="Oye-like"/>
</dbReference>
<evidence type="ECO:0000259" key="5">
    <source>
        <dbReference type="Pfam" id="PF00724"/>
    </source>
</evidence>
<keyword evidence="3" id="KW-0285">Flavoprotein</keyword>
<dbReference type="HOGENOM" id="CLU_012153_0_0_1"/>
<dbReference type="Proteomes" id="UP000002866">
    <property type="component" value="Chromosome 10"/>
</dbReference>
<reference evidence="6 7" key="1">
    <citation type="journal article" date="2011" name="Proc. Natl. Acad. Sci. U.S.A.">
        <title>Evolutionary erosion of yeast sex chromosomes by mating-type switching accidents.</title>
        <authorList>
            <person name="Gordon J.L."/>
            <person name="Armisen D."/>
            <person name="Proux-Wera E."/>
            <person name="Oheigeartaigh S.S."/>
            <person name="Byrne K.P."/>
            <person name="Wolfe K.H."/>
        </authorList>
    </citation>
    <scope>NUCLEOTIDE SEQUENCE [LARGE SCALE GENOMIC DNA]</scope>
    <source>
        <strain evidence="7">ATCC 34711 / CBS 6284 / DSM 70876 / NBRC 10599 / NRRL Y-10934 / UCD 77-7</strain>
    </source>
</reference>
<dbReference type="GeneID" id="14498220"/>
<dbReference type="GO" id="GO:0010181">
    <property type="term" value="F:FMN binding"/>
    <property type="evidence" value="ECO:0007669"/>
    <property type="project" value="InterPro"/>
</dbReference>
<dbReference type="KEGG" id="tbl:TBLA_0J00530"/>
<dbReference type="AlphaFoldDB" id="I2H9K1"/>
<keyword evidence="7" id="KW-1185">Reference proteome</keyword>
<organism evidence="6 7">
    <name type="scientific">Henningerozyma blattae (strain ATCC 34711 / CBS 6284 / DSM 70876 / NBRC 10599 / NRRL Y-10934 / UCD 77-7)</name>
    <name type="common">Yeast</name>
    <name type="synonym">Tetrapisispora blattae</name>
    <dbReference type="NCBI Taxonomy" id="1071380"/>
    <lineage>
        <taxon>Eukaryota</taxon>
        <taxon>Fungi</taxon>
        <taxon>Dikarya</taxon>
        <taxon>Ascomycota</taxon>
        <taxon>Saccharomycotina</taxon>
        <taxon>Saccharomycetes</taxon>
        <taxon>Saccharomycetales</taxon>
        <taxon>Saccharomycetaceae</taxon>
        <taxon>Henningerozyma</taxon>
    </lineage>
</organism>
<dbReference type="InterPro" id="IPR013785">
    <property type="entry name" value="Aldolase_TIM"/>
</dbReference>
<dbReference type="FunFam" id="3.20.20.70:FF:000138">
    <property type="entry name" value="NADPH dehydrogenase 1"/>
    <property type="match status" value="1"/>
</dbReference>
<comment type="similarity">
    <text evidence="2">Belongs to the NADH:flavin oxidoreductase/NADH oxidase family.</text>
</comment>
<dbReference type="GO" id="GO:0006915">
    <property type="term" value="P:apoptotic process"/>
    <property type="evidence" value="ECO:0007669"/>
    <property type="project" value="UniProtKB-ARBA"/>
</dbReference>
<dbReference type="InterPro" id="IPR001155">
    <property type="entry name" value="OxRdtase_FMN_N"/>
</dbReference>
<evidence type="ECO:0000313" key="7">
    <source>
        <dbReference type="Proteomes" id="UP000002866"/>
    </source>
</evidence>
<keyword evidence="4" id="KW-0560">Oxidoreductase</keyword>
<dbReference type="eggNOG" id="KOG0134">
    <property type="taxonomic scope" value="Eukaryota"/>
</dbReference>
<gene>
    <name evidence="6" type="primary">TBLA0J00530</name>
    <name evidence="6" type="ORF">TBLA_0J00530</name>
</gene>
<protein>
    <recommendedName>
        <fullName evidence="5">NADH:flavin oxidoreductase/NADH oxidase N-terminal domain-containing protein</fullName>
    </recommendedName>
</protein>
<dbReference type="SUPFAM" id="SSF51395">
    <property type="entry name" value="FMN-linked oxidoreductases"/>
    <property type="match status" value="1"/>
</dbReference>
<dbReference type="CDD" id="cd02933">
    <property type="entry name" value="OYE_like_FMN"/>
    <property type="match status" value="1"/>
</dbReference>
<sequence length="400" mass="45510">MAFVEDFTPIPLEDTNLFKPIRVGDCMLRNRIVMPPLTRMRAHYPGNIPNRFWARKYYDQRSKSPGTMIITEGAFISPQAGGYDNAPGVWSSEQMTEWKSIFKKVHENGSYIWPQLWALGRAAYPEVLKRDGLRFDSASDGIYMDTEMESKAKNCKNLQHGLTKVEIKQYIKDYIHAAKNCMSSGADGIELHAANGYLINQFIDPISNKRKDEYGGSIENRARFILEIVDDLVQEVGSEHVGIRFSPYGTFGTMSGGENPTIMAQYCYIIGKLEERAQKGKRLAYIHLVEPRVTNPFLTEGQGAYSEGSNDFIYSIWKGNIIRAGNFALHPEIVEELVKDERTLIAYGRYFISNPDLVTRVAKGLPLNRYERDKFYVMSEEGYTDYPTYTEALSLGWSNA</sequence>
<accession>I2H9K1</accession>
<dbReference type="PANTHER" id="PTHR22893">
    <property type="entry name" value="NADH OXIDOREDUCTASE-RELATED"/>
    <property type="match status" value="1"/>
</dbReference>
<dbReference type="EMBL" id="HE806325">
    <property type="protein sequence ID" value="CCH63053.1"/>
    <property type="molecule type" value="Genomic_DNA"/>
</dbReference>
<comment type="cofactor">
    <cofactor evidence="1">
        <name>FMN</name>
        <dbReference type="ChEBI" id="CHEBI:58210"/>
    </cofactor>
</comment>
<dbReference type="GO" id="GO:0003959">
    <property type="term" value="F:NADPH dehydrogenase activity"/>
    <property type="evidence" value="ECO:0007669"/>
    <property type="project" value="UniProtKB-ARBA"/>
</dbReference>
<feature type="domain" description="NADH:flavin oxidoreductase/NADH oxidase N-terminal" evidence="5">
    <location>
        <begin position="16"/>
        <end position="368"/>
    </location>
</feature>
<dbReference type="PANTHER" id="PTHR22893:SF91">
    <property type="entry name" value="NADPH DEHYDROGENASE 2-RELATED"/>
    <property type="match status" value="1"/>
</dbReference>
<evidence type="ECO:0000256" key="1">
    <source>
        <dbReference type="ARBA" id="ARBA00001917"/>
    </source>
</evidence>
<dbReference type="OMA" id="ENRFRFP"/>
<keyword evidence="3" id="KW-0288">FMN</keyword>
<dbReference type="Pfam" id="PF00724">
    <property type="entry name" value="Oxidored_FMN"/>
    <property type="match status" value="1"/>
</dbReference>
<name>I2H9K1_HENB6</name>
<dbReference type="InParanoid" id="I2H9K1"/>